<dbReference type="EMBL" id="JBDFQZ010000012">
    <property type="protein sequence ID" value="KAK9674347.1"/>
    <property type="molecule type" value="Genomic_DNA"/>
</dbReference>
<feature type="chain" id="PRO_5043833585" evidence="1">
    <location>
        <begin position="28"/>
        <end position="76"/>
    </location>
</feature>
<accession>A0AAW1HE73</accession>
<keyword evidence="1" id="KW-0732">Signal</keyword>
<feature type="signal peptide" evidence="1">
    <location>
        <begin position="1"/>
        <end position="27"/>
    </location>
</feature>
<dbReference type="Proteomes" id="UP001443914">
    <property type="component" value="Unassembled WGS sequence"/>
</dbReference>
<evidence type="ECO:0000313" key="2">
    <source>
        <dbReference type="EMBL" id="KAK9674347.1"/>
    </source>
</evidence>
<evidence type="ECO:0000313" key="3">
    <source>
        <dbReference type="Proteomes" id="UP001443914"/>
    </source>
</evidence>
<evidence type="ECO:0000256" key="1">
    <source>
        <dbReference type="SAM" id="SignalP"/>
    </source>
</evidence>
<gene>
    <name evidence="2" type="ORF">RND81_12G226800</name>
</gene>
<sequence length="76" mass="8111">MAKLFTSFFMLTILMAVFLTISGPTMARQVYETNAGSCKRGGEFCGGFAGFECCKGLECVLDGDYADAGGVCKPLY</sequence>
<proteinExistence type="predicted"/>
<dbReference type="AlphaFoldDB" id="A0AAW1HE73"/>
<organism evidence="2 3">
    <name type="scientific">Saponaria officinalis</name>
    <name type="common">Common soapwort</name>
    <name type="synonym">Lychnis saponaria</name>
    <dbReference type="NCBI Taxonomy" id="3572"/>
    <lineage>
        <taxon>Eukaryota</taxon>
        <taxon>Viridiplantae</taxon>
        <taxon>Streptophyta</taxon>
        <taxon>Embryophyta</taxon>
        <taxon>Tracheophyta</taxon>
        <taxon>Spermatophyta</taxon>
        <taxon>Magnoliopsida</taxon>
        <taxon>eudicotyledons</taxon>
        <taxon>Gunneridae</taxon>
        <taxon>Pentapetalae</taxon>
        <taxon>Caryophyllales</taxon>
        <taxon>Caryophyllaceae</taxon>
        <taxon>Caryophylleae</taxon>
        <taxon>Saponaria</taxon>
    </lineage>
</organism>
<name>A0AAW1HE73_SAPOF</name>
<keyword evidence="3" id="KW-1185">Reference proteome</keyword>
<comment type="caution">
    <text evidence="2">The sequence shown here is derived from an EMBL/GenBank/DDBJ whole genome shotgun (WGS) entry which is preliminary data.</text>
</comment>
<protein>
    <submittedName>
        <fullName evidence="2">Uncharacterized protein</fullName>
    </submittedName>
</protein>
<reference evidence="2" key="1">
    <citation type="submission" date="2024-03" db="EMBL/GenBank/DDBJ databases">
        <title>WGS assembly of Saponaria officinalis var. Norfolk2.</title>
        <authorList>
            <person name="Jenkins J."/>
            <person name="Shu S."/>
            <person name="Grimwood J."/>
            <person name="Barry K."/>
            <person name="Goodstein D."/>
            <person name="Schmutz J."/>
            <person name="Leebens-Mack J."/>
            <person name="Osbourn A."/>
        </authorList>
    </citation>
    <scope>NUCLEOTIDE SEQUENCE [LARGE SCALE GENOMIC DNA]</scope>
    <source>
        <strain evidence="2">JIC</strain>
    </source>
</reference>